<feature type="region of interest" description="Disordered" evidence="1">
    <location>
        <begin position="39"/>
        <end position="61"/>
    </location>
</feature>
<evidence type="ECO:0000313" key="3">
    <source>
        <dbReference type="Proteomes" id="UP000093000"/>
    </source>
</evidence>
<organism evidence="2 3">
    <name type="scientific">Choanephora cucurbitarum</name>
    <dbReference type="NCBI Taxonomy" id="101091"/>
    <lineage>
        <taxon>Eukaryota</taxon>
        <taxon>Fungi</taxon>
        <taxon>Fungi incertae sedis</taxon>
        <taxon>Mucoromycota</taxon>
        <taxon>Mucoromycotina</taxon>
        <taxon>Mucoromycetes</taxon>
        <taxon>Mucorales</taxon>
        <taxon>Mucorineae</taxon>
        <taxon>Choanephoraceae</taxon>
        <taxon>Choanephoroideae</taxon>
        <taxon>Choanephora</taxon>
    </lineage>
</organism>
<dbReference type="InParanoid" id="A0A1C7N0W7"/>
<dbReference type="EMBL" id="LUGH01000796">
    <property type="protein sequence ID" value="OBZ82750.1"/>
    <property type="molecule type" value="Genomic_DNA"/>
</dbReference>
<gene>
    <name evidence="2" type="ORF">A0J61_09204</name>
</gene>
<name>A0A1C7N0W7_9FUNG</name>
<dbReference type="AlphaFoldDB" id="A0A1C7N0W7"/>
<feature type="compositionally biased region" description="Polar residues" evidence="1">
    <location>
        <begin position="39"/>
        <end position="48"/>
    </location>
</feature>
<comment type="caution">
    <text evidence="2">The sequence shown here is derived from an EMBL/GenBank/DDBJ whole genome shotgun (WGS) entry which is preliminary data.</text>
</comment>
<reference evidence="2 3" key="1">
    <citation type="submission" date="2016-03" db="EMBL/GenBank/DDBJ databases">
        <title>Choanephora cucurbitarum.</title>
        <authorList>
            <person name="Min B."/>
            <person name="Park H."/>
            <person name="Park J.-H."/>
            <person name="Shin H.-D."/>
            <person name="Choi I.-G."/>
        </authorList>
    </citation>
    <scope>NUCLEOTIDE SEQUENCE [LARGE SCALE GENOMIC DNA]</scope>
    <source>
        <strain evidence="2 3">KUS-F28377</strain>
    </source>
</reference>
<protein>
    <submittedName>
        <fullName evidence="2">Uncharacterized protein</fullName>
    </submittedName>
</protein>
<sequence>MFDSELAQTVQILFSEVLVDGLGCLAKRVYSPLIAKSSNTDTVSQTKRGISKHRIEEKQAR</sequence>
<keyword evidence="3" id="KW-1185">Reference proteome</keyword>
<proteinExistence type="predicted"/>
<dbReference type="Proteomes" id="UP000093000">
    <property type="component" value="Unassembled WGS sequence"/>
</dbReference>
<evidence type="ECO:0000313" key="2">
    <source>
        <dbReference type="EMBL" id="OBZ82750.1"/>
    </source>
</evidence>
<accession>A0A1C7N0W7</accession>
<evidence type="ECO:0000256" key="1">
    <source>
        <dbReference type="SAM" id="MobiDB-lite"/>
    </source>
</evidence>